<protein>
    <submittedName>
        <fullName evidence="2">Uncharacterized protein</fullName>
    </submittedName>
</protein>
<sequence>MTFLLHIGNGTLQSLRLLGQLASIFVVESMFVRPGDIVLMILLQQLSIFFAAHAKRFQIDFIKGPKHGPKMKHNKFPMAASDLKAFFTVSKIV</sequence>
<reference evidence="2" key="1">
    <citation type="submission" date="2022-11" db="UniProtKB">
        <authorList>
            <consortium name="WormBaseParasite"/>
        </authorList>
    </citation>
    <scope>IDENTIFICATION</scope>
</reference>
<proteinExistence type="predicted"/>
<evidence type="ECO:0000313" key="2">
    <source>
        <dbReference type="WBParaSite" id="ACRNAN_scaffold28556.g29698.t1"/>
    </source>
</evidence>
<dbReference type="Proteomes" id="UP000887540">
    <property type="component" value="Unplaced"/>
</dbReference>
<keyword evidence="1" id="KW-1185">Reference proteome</keyword>
<dbReference type="WBParaSite" id="ACRNAN_scaffold28556.g29698.t1">
    <property type="protein sequence ID" value="ACRNAN_scaffold28556.g29698.t1"/>
    <property type="gene ID" value="ACRNAN_scaffold28556.g29698"/>
</dbReference>
<name>A0A914DK70_9BILA</name>
<organism evidence="1 2">
    <name type="scientific">Acrobeloides nanus</name>
    <dbReference type="NCBI Taxonomy" id="290746"/>
    <lineage>
        <taxon>Eukaryota</taxon>
        <taxon>Metazoa</taxon>
        <taxon>Ecdysozoa</taxon>
        <taxon>Nematoda</taxon>
        <taxon>Chromadorea</taxon>
        <taxon>Rhabditida</taxon>
        <taxon>Tylenchina</taxon>
        <taxon>Cephalobomorpha</taxon>
        <taxon>Cephaloboidea</taxon>
        <taxon>Cephalobidae</taxon>
        <taxon>Acrobeloides</taxon>
    </lineage>
</organism>
<evidence type="ECO:0000313" key="1">
    <source>
        <dbReference type="Proteomes" id="UP000887540"/>
    </source>
</evidence>
<dbReference type="AlphaFoldDB" id="A0A914DK70"/>
<accession>A0A914DK70</accession>